<proteinExistence type="predicted"/>
<gene>
    <name evidence="2" type="ORF">BD410DRAFT_794424</name>
</gene>
<evidence type="ECO:0000313" key="3">
    <source>
        <dbReference type="Proteomes" id="UP000294933"/>
    </source>
</evidence>
<organism evidence="2 3">
    <name type="scientific">Rickenella mellea</name>
    <dbReference type="NCBI Taxonomy" id="50990"/>
    <lineage>
        <taxon>Eukaryota</taxon>
        <taxon>Fungi</taxon>
        <taxon>Dikarya</taxon>
        <taxon>Basidiomycota</taxon>
        <taxon>Agaricomycotina</taxon>
        <taxon>Agaricomycetes</taxon>
        <taxon>Hymenochaetales</taxon>
        <taxon>Rickenellaceae</taxon>
        <taxon>Rickenella</taxon>
    </lineage>
</organism>
<keyword evidence="1" id="KW-0732">Signal</keyword>
<dbReference type="Proteomes" id="UP000294933">
    <property type="component" value="Unassembled WGS sequence"/>
</dbReference>
<evidence type="ECO:0008006" key="4">
    <source>
        <dbReference type="Google" id="ProtNLM"/>
    </source>
</evidence>
<reference evidence="2 3" key="1">
    <citation type="submission" date="2018-06" db="EMBL/GenBank/DDBJ databases">
        <title>A transcriptomic atlas of mushroom development highlights an independent origin of complex multicellularity.</title>
        <authorList>
            <consortium name="DOE Joint Genome Institute"/>
            <person name="Krizsan K."/>
            <person name="Almasi E."/>
            <person name="Merenyi Z."/>
            <person name="Sahu N."/>
            <person name="Viragh M."/>
            <person name="Koszo T."/>
            <person name="Mondo S."/>
            <person name="Kiss B."/>
            <person name="Balint B."/>
            <person name="Kues U."/>
            <person name="Barry K."/>
            <person name="Hegedus J.C."/>
            <person name="Henrissat B."/>
            <person name="Johnson J."/>
            <person name="Lipzen A."/>
            <person name="Ohm R."/>
            <person name="Nagy I."/>
            <person name="Pangilinan J."/>
            <person name="Yan J."/>
            <person name="Xiong Y."/>
            <person name="Grigoriev I.V."/>
            <person name="Hibbett D.S."/>
            <person name="Nagy L.G."/>
        </authorList>
    </citation>
    <scope>NUCLEOTIDE SEQUENCE [LARGE SCALE GENOMIC DNA]</scope>
    <source>
        <strain evidence="2 3">SZMC22713</strain>
    </source>
</reference>
<protein>
    <recommendedName>
        <fullName evidence="4">Secreted protein</fullName>
    </recommendedName>
</protein>
<dbReference type="AlphaFoldDB" id="A0A4Y7PPK4"/>
<keyword evidence="3" id="KW-1185">Reference proteome</keyword>
<name>A0A4Y7PPK4_9AGAM</name>
<sequence length="65" mass="7565">MLCRFPLVSFSIQLLLVFLTVCTVGPRSSPMNMHGIPMHDRKTVHEQWSRLVEDVESQPRLWRSA</sequence>
<evidence type="ECO:0000313" key="2">
    <source>
        <dbReference type="EMBL" id="TDL17357.1"/>
    </source>
</evidence>
<dbReference type="EMBL" id="ML170223">
    <property type="protein sequence ID" value="TDL17357.1"/>
    <property type="molecule type" value="Genomic_DNA"/>
</dbReference>
<feature type="chain" id="PRO_5021409476" description="Secreted protein" evidence="1">
    <location>
        <begin position="27"/>
        <end position="65"/>
    </location>
</feature>
<dbReference type="VEuPathDB" id="FungiDB:BD410DRAFT_794424"/>
<evidence type="ECO:0000256" key="1">
    <source>
        <dbReference type="SAM" id="SignalP"/>
    </source>
</evidence>
<accession>A0A4Y7PPK4</accession>
<feature type="signal peptide" evidence="1">
    <location>
        <begin position="1"/>
        <end position="26"/>
    </location>
</feature>